<evidence type="ECO:0000313" key="7">
    <source>
        <dbReference type="EMBL" id="OMO68836.1"/>
    </source>
</evidence>
<evidence type="ECO:0000256" key="1">
    <source>
        <dbReference type="ARBA" id="ARBA00006722"/>
    </source>
</evidence>
<name>A0A1R3HEP5_9ROSI</name>
<evidence type="ECO:0000256" key="6">
    <source>
        <dbReference type="SAM" id="SignalP"/>
    </source>
</evidence>
<dbReference type="InterPro" id="IPR010851">
    <property type="entry name" value="DEFL"/>
</dbReference>
<feature type="chain" id="PRO_5012481169" evidence="6">
    <location>
        <begin position="30"/>
        <end position="87"/>
    </location>
</feature>
<evidence type="ECO:0000313" key="8">
    <source>
        <dbReference type="Proteomes" id="UP000187203"/>
    </source>
</evidence>
<evidence type="ECO:0000256" key="5">
    <source>
        <dbReference type="ARBA" id="ARBA00023157"/>
    </source>
</evidence>
<reference evidence="8" key="1">
    <citation type="submission" date="2013-09" db="EMBL/GenBank/DDBJ databases">
        <title>Corchorus olitorius genome sequencing.</title>
        <authorList>
            <person name="Alam M."/>
            <person name="Haque M.S."/>
            <person name="Islam M.S."/>
            <person name="Emdad E.M."/>
            <person name="Islam M.M."/>
            <person name="Ahmed B."/>
            <person name="Halim A."/>
            <person name="Hossen Q.M.M."/>
            <person name="Hossain M.Z."/>
            <person name="Ahmed R."/>
            <person name="Khan M.M."/>
            <person name="Islam R."/>
            <person name="Rashid M.M."/>
            <person name="Khan S.A."/>
            <person name="Rahman M.S."/>
            <person name="Alam M."/>
            <person name="Yahiya A.S."/>
            <person name="Khan M.S."/>
            <person name="Azam M.S."/>
            <person name="Haque T."/>
            <person name="Lashkar M.Z.H."/>
            <person name="Akhand A.I."/>
            <person name="Morshed G."/>
            <person name="Roy S."/>
            <person name="Uddin K.S."/>
            <person name="Rabeya T."/>
            <person name="Hossain A.S."/>
            <person name="Chowdhury A."/>
            <person name="Snigdha A.R."/>
            <person name="Mortoza M.S."/>
            <person name="Matin S.A."/>
            <person name="Hoque S.M.E."/>
            <person name="Islam M.K."/>
            <person name="Roy D.K."/>
            <person name="Haider R."/>
            <person name="Moosa M.M."/>
            <person name="Elias S.M."/>
            <person name="Hasan A.M."/>
            <person name="Jahan S."/>
            <person name="Shafiuddin M."/>
            <person name="Mahmood N."/>
            <person name="Shommy N.S."/>
        </authorList>
    </citation>
    <scope>NUCLEOTIDE SEQUENCE [LARGE SCALE GENOMIC DNA]</scope>
    <source>
        <strain evidence="8">cv. O-4</strain>
    </source>
</reference>
<dbReference type="PANTHER" id="PTHR33830:SF3">
    <property type="entry name" value="DEFENSIN-LIKE PROTEIN 127-RELATED"/>
    <property type="match status" value="1"/>
</dbReference>
<comment type="caution">
    <text evidence="7">The sequence shown here is derived from an EMBL/GenBank/DDBJ whole genome shotgun (WGS) entry which is preliminary data.</text>
</comment>
<dbReference type="Pfam" id="PF07333">
    <property type="entry name" value="SLR1-BP"/>
    <property type="match status" value="1"/>
</dbReference>
<dbReference type="Proteomes" id="UP000187203">
    <property type="component" value="Unassembled WGS sequence"/>
</dbReference>
<accession>A0A1R3HEP5</accession>
<protein>
    <submittedName>
        <fullName evidence="7">S locus-related glycoprotein 1 binding pollen coat</fullName>
    </submittedName>
</protein>
<dbReference type="STRING" id="93759.A0A1R3HEP5"/>
<dbReference type="OrthoDB" id="929580at2759"/>
<sequence length="87" mass="9255">MAKLSRNIVMVLFATLLVTTSMMFKGVEGQEICHAVLKAPGNGICDAKSCKDQCATIWNGSGICVQSSVNLFSCNCSFPCGSDTKQD</sequence>
<keyword evidence="6" id="KW-0732">Signal</keyword>
<keyword evidence="8" id="KW-1185">Reference proteome</keyword>
<dbReference type="PANTHER" id="PTHR33830">
    <property type="entry name" value="DEFENSIN-LIKE PROTEIN 184-RELATED"/>
    <property type="match status" value="1"/>
</dbReference>
<dbReference type="AlphaFoldDB" id="A0A1R3HEP5"/>
<evidence type="ECO:0000256" key="4">
    <source>
        <dbReference type="ARBA" id="ARBA00022821"/>
    </source>
</evidence>
<comment type="similarity">
    <text evidence="1">Belongs to the DEFL family.</text>
</comment>
<dbReference type="EMBL" id="AWUE01020342">
    <property type="protein sequence ID" value="OMO68836.1"/>
    <property type="molecule type" value="Genomic_DNA"/>
</dbReference>
<keyword evidence="4" id="KW-0611">Plant defense</keyword>
<keyword evidence="5" id="KW-1015">Disulfide bond</keyword>
<evidence type="ECO:0000256" key="3">
    <source>
        <dbReference type="ARBA" id="ARBA00022577"/>
    </source>
</evidence>
<evidence type="ECO:0000256" key="2">
    <source>
        <dbReference type="ARBA" id="ARBA00022529"/>
    </source>
</evidence>
<gene>
    <name evidence="7" type="ORF">COLO4_29388</name>
</gene>
<proteinExistence type="inferred from homology"/>
<dbReference type="GO" id="GO:0031640">
    <property type="term" value="P:killing of cells of another organism"/>
    <property type="evidence" value="ECO:0007669"/>
    <property type="project" value="UniProtKB-KW"/>
</dbReference>
<organism evidence="7 8">
    <name type="scientific">Corchorus olitorius</name>
    <dbReference type="NCBI Taxonomy" id="93759"/>
    <lineage>
        <taxon>Eukaryota</taxon>
        <taxon>Viridiplantae</taxon>
        <taxon>Streptophyta</taxon>
        <taxon>Embryophyta</taxon>
        <taxon>Tracheophyta</taxon>
        <taxon>Spermatophyta</taxon>
        <taxon>Magnoliopsida</taxon>
        <taxon>eudicotyledons</taxon>
        <taxon>Gunneridae</taxon>
        <taxon>Pentapetalae</taxon>
        <taxon>rosids</taxon>
        <taxon>malvids</taxon>
        <taxon>Malvales</taxon>
        <taxon>Malvaceae</taxon>
        <taxon>Grewioideae</taxon>
        <taxon>Apeibeae</taxon>
        <taxon>Corchorus</taxon>
    </lineage>
</organism>
<feature type="signal peptide" evidence="6">
    <location>
        <begin position="1"/>
        <end position="29"/>
    </location>
</feature>
<keyword evidence="3" id="KW-0295">Fungicide</keyword>
<keyword evidence="2" id="KW-0929">Antimicrobial</keyword>
<dbReference type="GO" id="GO:0050832">
    <property type="term" value="P:defense response to fungus"/>
    <property type="evidence" value="ECO:0007669"/>
    <property type="project" value="UniProtKB-KW"/>
</dbReference>